<dbReference type="Pfam" id="PF13439">
    <property type="entry name" value="Glyco_transf_4"/>
    <property type="match status" value="1"/>
</dbReference>
<evidence type="ECO:0000259" key="2">
    <source>
        <dbReference type="Pfam" id="PF13439"/>
    </source>
</evidence>
<dbReference type="GO" id="GO:0009103">
    <property type="term" value="P:lipopolysaccharide biosynthetic process"/>
    <property type="evidence" value="ECO:0007669"/>
    <property type="project" value="TreeGrafter"/>
</dbReference>
<protein>
    <submittedName>
        <fullName evidence="3">Glycosyltransferase family 4 protein</fullName>
    </submittedName>
</protein>
<dbReference type="Gene3D" id="3.40.50.11090">
    <property type="match status" value="1"/>
</dbReference>
<organism evidence="3">
    <name type="scientific">Leptolyngbya sp. NK1-12</name>
    <dbReference type="NCBI Taxonomy" id="2547451"/>
    <lineage>
        <taxon>Bacteria</taxon>
        <taxon>Bacillati</taxon>
        <taxon>Cyanobacteriota</taxon>
        <taxon>Cyanophyceae</taxon>
        <taxon>Leptolyngbyales</taxon>
        <taxon>Leptolyngbyaceae</taxon>
        <taxon>Leptolyngbya group</taxon>
        <taxon>Leptolyngbya</taxon>
    </lineage>
</organism>
<dbReference type="GO" id="GO:0016757">
    <property type="term" value="F:glycosyltransferase activity"/>
    <property type="evidence" value="ECO:0007669"/>
    <property type="project" value="TreeGrafter"/>
</dbReference>
<dbReference type="AlphaFoldDB" id="A0AA96WAJ3"/>
<evidence type="ECO:0000313" key="3">
    <source>
        <dbReference type="EMBL" id="WNZ21478.1"/>
    </source>
</evidence>
<dbReference type="Gene3D" id="3.40.50.2000">
    <property type="entry name" value="Glycogen Phosphorylase B"/>
    <property type="match status" value="1"/>
</dbReference>
<gene>
    <name evidence="3" type="ORF">HJG54_00425</name>
</gene>
<dbReference type="PANTHER" id="PTHR46401:SF2">
    <property type="entry name" value="GLYCOSYLTRANSFERASE WBBK-RELATED"/>
    <property type="match status" value="1"/>
</dbReference>
<accession>A0AA96WAJ3</accession>
<keyword evidence="1" id="KW-0808">Transferase</keyword>
<sequence>MRITFVLPDAGIAGGIRVVATYAERLQKRGHQVCVVCLPPRPIRLRDQLRSLVKGEGWTFSEPCQHFEDKPIERKIINRWRPITADDVPDADVVIATWWETAEWVAQFPSSKGAKVYFIQHYEALLAGQPMERVKATWHLPMHKITVSRWLADLVRAEHGADSVTLVPNSVSTEQFFAPPRGKQPVPTVGLMYSRATWKGSAISLQAFSLAAQAVPELQLVAFGVGQPSRQVPLPKGAKYIIRPPQAKLREIYAQCDAWLFGSTIEGFGLPILEAMACRTPVIGTPAGAAPELLQQGAGILVRPEDPKHMAQAIERICWMTEREWQLMSQVAHQRATSYTWDDATHLFEAALCQIVRRSRHKNLIQDLV</sequence>
<name>A0AA96WAJ3_9CYAN</name>
<dbReference type="EMBL" id="CP053586">
    <property type="protein sequence ID" value="WNZ21478.1"/>
    <property type="molecule type" value="Genomic_DNA"/>
</dbReference>
<dbReference type="PANTHER" id="PTHR46401">
    <property type="entry name" value="GLYCOSYLTRANSFERASE WBBK-RELATED"/>
    <property type="match status" value="1"/>
</dbReference>
<proteinExistence type="predicted"/>
<feature type="domain" description="Glycosyltransferase subfamily 4-like N-terminal" evidence="2">
    <location>
        <begin position="14"/>
        <end position="175"/>
    </location>
</feature>
<dbReference type="InterPro" id="IPR028098">
    <property type="entry name" value="Glyco_trans_4-like_N"/>
</dbReference>
<evidence type="ECO:0000256" key="1">
    <source>
        <dbReference type="ARBA" id="ARBA00022679"/>
    </source>
</evidence>
<dbReference type="SUPFAM" id="SSF53756">
    <property type="entry name" value="UDP-Glycosyltransferase/glycogen phosphorylase"/>
    <property type="match status" value="1"/>
</dbReference>
<dbReference type="Pfam" id="PF13692">
    <property type="entry name" value="Glyco_trans_1_4"/>
    <property type="match status" value="1"/>
</dbReference>
<reference evidence="3" key="1">
    <citation type="submission" date="2020-05" db="EMBL/GenBank/DDBJ databases">
        <authorList>
            <person name="Zhu T."/>
            <person name="Keshari N."/>
            <person name="Lu X."/>
        </authorList>
    </citation>
    <scope>NUCLEOTIDE SEQUENCE</scope>
    <source>
        <strain evidence="3">NK1-12</strain>
    </source>
</reference>
<dbReference type="RefSeq" id="WP_316432720.1">
    <property type="nucleotide sequence ID" value="NZ_CP053586.1"/>
</dbReference>
<dbReference type="CDD" id="cd03801">
    <property type="entry name" value="GT4_PimA-like"/>
    <property type="match status" value="1"/>
</dbReference>